<dbReference type="Gene3D" id="1.10.10.1450">
    <property type="match status" value="1"/>
</dbReference>
<proteinExistence type="predicted"/>
<dbReference type="PANTHER" id="PTHR46060">
    <property type="entry name" value="MARINER MOS1 TRANSPOSASE-LIKE PROTEIN"/>
    <property type="match status" value="1"/>
</dbReference>
<dbReference type="GO" id="GO:0035861">
    <property type="term" value="C:site of double-strand break"/>
    <property type="evidence" value="ECO:0007669"/>
    <property type="project" value="TreeGrafter"/>
</dbReference>
<dbReference type="InterPro" id="IPR052709">
    <property type="entry name" value="Transposase-MT_Hybrid"/>
</dbReference>
<dbReference type="PANTHER" id="PTHR46060:SF2">
    <property type="entry name" value="HISTONE-LYSINE N-METHYLTRANSFERASE SETMAR"/>
    <property type="match status" value="1"/>
</dbReference>
<dbReference type="EMBL" id="BGZK01000087">
    <property type="protein sequence ID" value="GBP17417.1"/>
    <property type="molecule type" value="Genomic_DNA"/>
</dbReference>
<dbReference type="GO" id="GO:0042800">
    <property type="term" value="F:histone H3K4 methyltransferase activity"/>
    <property type="evidence" value="ECO:0007669"/>
    <property type="project" value="TreeGrafter"/>
</dbReference>
<dbReference type="GO" id="GO:0044547">
    <property type="term" value="F:DNA topoisomerase binding"/>
    <property type="evidence" value="ECO:0007669"/>
    <property type="project" value="TreeGrafter"/>
</dbReference>
<evidence type="ECO:0000259" key="2">
    <source>
        <dbReference type="Pfam" id="PF17906"/>
    </source>
</evidence>
<dbReference type="OrthoDB" id="10258692at2759"/>
<sequence length="199" mass="22950">MPKSYLDHDTGGAPARSATKMASHRIASRHETTPQSTGRGSSAAAHQILSRPTTKIQESYPFNSFFELMPEAHRLLIEAYNEVALIERTYREWFQKFKNGDFDVEGKDHSGRPKIYEDVELKELLEEDSSHTQKELALTLEVTQQAVSHRLKSLGMIHKQGNWFPYESKPRDVESRLLMNESLIAKTQKKRFLHLKVKR</sequence>
<dbReference type="Proteomes" id="UP000299102">
    <property type="component" value="Unassembled WGS sequence"/>
</dbReference>
<dbReference type="GO" id="GO:0015074">
    <property type="term" value="P:DNA integration"/>
    <property type="evidence" value="ECO:0007669"/>
    <property type="project" value="TreeGrafter"/>
</dbReference>
<dbReference type="GO" id="GO:0000729">
    <property type="term" value="P:DNA double-strand break processing"/>
    <property type="evidence" value="ECO:0007669"/>
    <property type="project" value="TreeGrafter"/>
</dbReference>
<dbReference type="GO" id="GO:0031297">
    <property type="term" value="P:replication fork processing"/>
    <property type="evidence" value="ECO:0007669"/>
    <property type="project" value="TreeGrafter"/>
</dbReference>
<dbReference type="GO" id="GO:0000793">
    <property type="term" value="C:condensed chromosome"/>
    <property type="evidence" value="ECO:0007669"/>
    <property type="project" value="TreeGrafter"/>
</dbReference>
<accession>A0A4C1TTT8</accession>
<dbReference type="GO" id="GO:0046975">
    <property type="term" value="F:histone H3K36 methyltransferase activity"/>
    <property type="evidence" value="ECO:0007669"/>
    <property type="project" value="TreeGrafter"/>
</dbReference>
<organism evidence="3 4">
    <name type="scientific">Eumeta variegata</name>
    <name type="common">Bagworm moth</name>
    <name type="synonym">Eumeta japonica</name>
    <dbReference type="NCBI Taxonomy" id="151549"/>
    <lineage>
        <taxon>Eukaryota</taxon>
        <taxon>Metazoa</taxon>
        <taxon>Ecdysozoa</taxon>
        <taxon>Arthropoda</taxon>
        <taxon>Hexapoda</taxon>
        <taxon>Insecta</taxon>
        <taxon>Pterygota</taxon>
        <taxon>Neoptera</taxon>
        <taxon>Endopterygota</taxon>
        <taxon>Lepidoptera</taxon>
        <taxon>Glossata</taxon>
        <taxon>Ditrysia</taxon>
        <taxon>Tineoidea</taxon>
        <taxon>Psychidae</taxon>
        <taxon>Oiketicinae</taxon>
        <taxon>Eumeta</taxon>
    </lineage>
</organism>
<dbReference type="GO" id="GO:0003690">
    <property type="term" value="F:double-stranded DNA binding"/>
    <property type="evidence" value="ECO:0007669"/>
    <property type="project" value="TreeGrafter"/>
</dbReference>
<dbReference type="GO" id="GO:0000014">
    <property type="term" value="F:single-stranded DNA endodeoxyribonuclease activity"/>
    <property type="evidence" value="ECO:0007669"/>
    <property type="project" value="TreeGrafter"/>
</dbReference>
<dbReference type="AlphaFoldDB" id="A0A4C1TTT8"/>
<dbReference type="GO" id="GO:0003697">
    <property type="term" value="F:single-stranded DNA binding"/>
    <property type="evidence" value="ECO:0007669"/>
    <property type="project" value="TreeGrafter"/>
</dbReference>
<dbReference type="STRING" id="151549.A0A4C1TTT8"/>
<dbReference type="GO" id="GO:0006303">
    <property type="term" value="P:double-strand break repair via nonhomologous end joining"/>
    <property type="evidence" value="ECO:0007669"/>
    <property type="project" value="TreeGrafter"/>
</dbReference>
<dbReference type="InterPro" id="IPR036388">
    <property type="entry name" value="WH-like_DNA-bd_sf"/>
</dbReference>
<evidence type="ECO:0000313" key="4">
    <source>
        <dbReference type="Proteomes" id="UP000299102"/>
    </source>
</evidence>
<dbReference type="InterPro" id="IPR041426">
    <property type="entry name" value="Mos1_HTH"/>
</dbReference>
<feature type="compositionally biased region" description="Basic and acidic residues" evidence="1">
    <location>
        <begin position="1"/>
        <end position="10"/>
    </location>
</feature>
<reference evidence="3 4" key="1">
    <citation type="journal article" date="2019" name="Commun. Biol.">
        <title>The bagworm genome reveals a unique fibroin gene that provides high tensile strength.</title>
        <authorList>
            <person name="Kono N."/>
            <person name="Nakamura H."/>
            <person name="Ohtoshi R."/>
            <person name="Tomita M."/>
            <person name="Numata K."/>
            <person name="Arakawa K."/>
        </authorList>
    </citation>
    <scope>NUCLEOTIDE SEQUENCE [LARGE SCALE GENOMIC DNA]</scope>
</reference>
<dbReference type="Pfam" id="PF17906">
    <property type="entry name" value="HTH_48"/>
    <property type="match status" value="1"/>
</dbReference>
<comment type="caution">
    <text evidence="3">The sequence shown here is derived from an EMBL/GenBank/DDBJ whole genome shotgun (WGS) entry which is preliminary data.</text>
</comment>
<feature type="domain" description="Mos1 transposase HTH" evidence="2">
    <location>
        <begin position="71"/>
        <end position="101"/>
    </location>
</feature>
<dbReference type="GO" id="GO:0044774">
    <property type="term" value="P:mitotic DNA integrity checkpoint signaling"/>
    <property type="evidence" value="ECO:0007669"/>
    <property type="project" value="TreeGrafter"/>
</dbReference>
<evidence type="ECO:0000313" key="3">
    <source>
        <dbReference type="EMBL" id="GBP17417.1"/>
    </source>
</evidence>
<gene>
    <name evidence="3" type="ORF">EVAR_8777_1</name>
</gene>
<evidence type="ECO:0000256" key="1">
    <source>
        <dbReference type="SAM" id="MobiDB-lite"/>
    </source>
</evidence>
<dbReference type="Gene3D" id="1.10.10.10">
    <property type="entry name" value="Winged helix-like DNA-binding domain superfamily/Winged helix DNA-binding domain"/>
    <property type="match status" value="1"/>
</dbReference>
<protein>
    <submittedName>
        <fullName evidence="3">Mariner Mos1 transposase</fullName>
    </submittedName>
</protein>
<keyword evidence="4" id="KW-1185">Reference proteome</keyword>
<feature type="region of interest" description="Disordered" evidence="1">
    <location>
        <begin position="1"/>
        <end position="48"/>
    </location>
</feature>
<name>A0A4C1TTT8_EUMVA</name>
<dbReference type="GO" id="GO:0005634">
    <property type="term" value="C:nucleus"/>
    <property type="evidence" value="ECO:0007669"/>
    <property type="project" value="TreeGrafter"/>
</dbReference>